<accession>A0A6J4K653</accession>
<dbReference type="InterPro" id="IPR015946">
    <property type="entry name" value="KH_dom-like_a/b"/>
</dbReference>
<protein>
    <submittedName>
        <fullName evidence="1">Bll2902 protein</fullName>
    </submittedName>
</protein>
<dbReference type="InterPro" id="IPR036102">
    <property type="entry name" value="OsmC/Ohrsf"/>
</dbReference>
<evidence type="ECO:0000313" key="1">
    <source>
        <dbReference type="EMBL" id="CAA9296390.1"/>
    </source>
</evidence>
<gene>
    <name evidence="1" type="ORF">AVDCRST_MAG89-159</name>
</gene>
<dbReference type="InterPro" id="IPR003718">
    <property type="entry name" value="OsmC/Ohr_fam"/>
</dbReference>
<sequence>MAGTEVITRTEGDGYQTAIDVGGFHLVADEPASLGGTAGGPSPYDLLLGALGACTGMTLRMYASRKGWPLERVTVKLTEPRDYAEDCENCTKPDAKITRLAREITISGALDESQRQRLLHIAEQCPVHKSLAGSFSVQTTLRDEDPLPVPA</sequence>
<dbReference type="PANTHER" id="PTHR39624:SF2">
    <property type="entry name" value="OSMC-LIKE PROTEIN"/>
    <property type="match status" value="1"/>
</dbReference>
<proteinExistence type="predicted"/>
<dbReference type="EMBL" id="CADCTV010000037">
    <property type="protein sequence ID" value="CAA9296390.1"/>
    <property type="molecule type" value="Genomic_DNA"/>
</dbReference>
<reference evidence="1" key="1">
    <citation type="submission" date="2020-02" db="EMBL/GenBank/DDBJ databases">
        <authorList>
            <person name="Meier V. D."/>
        </authorList>
    </citation>
    <scope>NUCLEOTIDE SEQUENCE</scope>
    <source>
        <strain evidence="1">AVDCRST_MAG89</strain>
    </source>
</reference>
<dbReference type="PANTHER" id="PTHR39624">
    <property type="entry name" value="PROTEIN INVOLVED IN RIMO-MEDIATED BETA-METHYLTHIOLATION OF RIBOSOMAL PROTEIN S12 YCAO"/>
    <property type="match status" value="1"/>
</dbReference>
<dbReference type="SUPFAM" id="SSF82784">
    <property type="entry name" value="OsmC-like"/>
    <property type="match status" value="1"/>
</dbReference>
<dbReference type="AlphaFoldDB" id="A0A6J4K653"/>
<name>A0A6J4K653_9BACT</name>
<dbReference type="Pfam" id="PF02566">
    <property type="entry name" value="OsmC"/>
    <property type="match status" value="1"/>
</dbReference>
<organism evidence="1">
    <name type="scientific">uncultured Gemmatimonadota bacterium</name>
    <dbReference type="NCBI Taxonomy" id="203437"/>
    <lineage>
        <taxon>Bacteria</taxon>
        <taxon>Pseudomonadati</taxon>
        <taxon>Gemmatimonadota</taxon>
        <taxon>environmental samples</taxon>
    </lineage>
</organism>
<dbReference type="Gene3D" id="3.30.300.20">
    <property type="match status" value="1"/>
</dbReference>